<feature type="non-terminal residue" evidence="1">
    <location>
        <position position="126"/>
    </location>
</feature>
<accession>A0A699ZZ73</accession>
<reference evidence="1 2" key="1">
    <citation type="submission" date="2020-02" db="EMBL/GenBank/DDBJ databases">
        <title>Draft genome sequence of Haematococcus lacustris strain NIES-144.</title>
        <authorList>
            <person name="Morimoto D."/>
            <person name="Nakagawa S."/>
            <person name="Yoshida T."/>
            <person name="Sawayama S."/>
        </authorList>
    </citation>
    <scope>NUCLEOTIDE SEQUENCE [LARGE SCALE GENOMIC DNA]</scope>
    <source>
        <strain evidence="1 2">NIES-144</strain>
    </source>
</reference>
<dbReference type="EMBL" id="BLLF01003180">
    <property type="protein sequence ID" value="GFH26610.1"/>
    <property type="molecule type" value="Genomic_DNA"/>
</dbReference>
<keyword evidence="2" id="KW-1185">Reference proteome</keyword>
<gene>
    <name evidence="1" type="ORF">HaLaN_24786</name>
</gene>
<evidence type="ECO:0000313" key="1">
    <source>
        <dbReference type="EMBL" id="GFH26610.1"/>
    </source>
</evidence>
<comment type="caution">
    <text evidence="1">The sequence shown here is derived from an EMBL/GenBank/DDBJ whole genome shotgun (WGS) entry which is preliminary data.</text>
</comment>
<protein>
    <submittedName>
        <fullName evidence="1">Uncharacterized protein</fullName>
    </submittedName>
</protein>
<name>A0A699ZZ73_HAELA</name>
<dbReference type="AlphaFoldDB" id="A0A699ZZ73"/>
<evidence type="ECO:0000313" key="2">
    <source>
        <dbReference type="Proteomes" id="UP000485058"/>
    </source>
</evidence>
<feature type="non-terminal residue" evidence="1">
    <location>
        <position position="1"/>
    </location>
</feature>
<proteinExistence type="predicted"/>
<sequence length="126" mass="13811">MALTQGWLEIIVSKLGAASPLREVRSLAFSRRVSAANPFSWPCIQRPQPPNEARDVGPTCTALAPTVRMSEGDAARVLPMQHFSAGVGLSCDTPDKMFAWGRVAKSRDCPVERNRSRRCIYSPSLP</sequence>
<organism evidence="1 2">
    <name type="scientific">Haematococcus lacustris</name>
    <name type="common">Green alga</name>
    <name type="synonym">Haematococcus pluvialis</name>
    <dbReference type="NCBI Taxonomy" id="44745"/>
    <lineage>
        <taxon>Eukaryota</taxon>
        <taxon>Viridiplantae</taxon>
        <taxon>Chlorophyta</taxon>
        <taxon>core chlorophytes</taxon>
        <taxon>Chlorophyceae</taxon>
        <taxon>CS clade</taxon>
        <taxon>Chlamydomonadales</taxon>
        <taxon>Haematococcaceae</taxon>
        <taxon>Haematococcus</taxon>
    </lineage>
</organism>
<dbReference type="Proteomes" id="UP000485058">
    <property type="component" value="Unassembled WGS sequence"/>
</dbReference>